<dbReference type="GO" id="GO:0071004">
    <property type="term" value="C:U2-type prespliceosome"/>
    <property type="evidence" value="ECO:0007669"/>
    <property type="project" value="EnsemblFungi"/>
</dbReference>
<evidence type="ECO:0000313" key="11">
    <source>
        <dbReference type="EMBL" id="OBA19310.1"/>
    </source>
</evidence>
<evidence type="ECO:0000256" key="6">
    <source>
        <dbReference type="ARBA" id="ARBA00023187"/>
    </source>
</evidence>
<dbReference type="PROSITE" id="PS50077">
    <property type="entry name" value="HEAT_REPEAT"/>
    <property type="match status" value="1"/>
</dbReference>
<dbReference type="InterPro" id="IPR021133">
    <property type="entry name" value="HEAT_type_2"/>
</dbReference>
<keyword evidence="5" id="KW-0677">Repeat</keyword>
<dbReference type="GO" id="GO:0000245">
    <property type="term" value="P:spliceosomal complex assembly"/>
    <property type="evidence" value="ECO:0007669"/>
    <property type="project" value="EnsemblFungi"/>
</dbReference>
<comment type="similarity">
    <text evidence="2">Belongs to the SF3B1 family.</text>
</comment>
<dbReference type="EMBL" id="LXTC01000007">
    <property type="protein sequence ID" value="OBA19310.1"/>
    <property type="molecule type" value="Genomic_DNA"/>
</dbReference>
<comment type="subcellular location">
    <subcellularLocation>
        <location evidence="1">Nucleus</location>
    </subcellularLocation>
</comment>
<dbReference type="SUPFAM" id="SSF48371">
    <property type="entry name" value="ARM repeat"/>
    <property type="match status" value="1"/>
</dbReference>
<keyword evidence="7" id="KW-0539">Nucleus</keyword>
<evidence type="ECO:0000256" key="7">
    <source>
        <dbReference type="ARBA" id="ARBA00023242"/>
    </source>
</evidence>
<feature type="repeat" description="HEAT" evidence="9">
    <location>
        <begin position="301"/>
        <end position="346"/>
    </location>
</feature>
<dbReference type="InterPro" id="IPR054573">
    <property type="entry name" value="PP2A/SF3B1-like_HEAT"/>
</dbReference>
<dbReference type="STRING" id="869754.A0A1A0H5S8"/>
<dbReference type="GO" id="GO:0003729">
    <property type="term" value="F:mRNA binding"/>
    <property type="evidence" value="ECO:0007669"/>
    <property type="project" value="EnsemblFungi"/>
</dbReference>
<comment type="caution">
    <text evidence="11">The sequence shown here is derived from an EMBL/GenBank/DDBJ whole genome shotgun (WGS) entry which is preliminary data.</text>
</comment>
<reference evidence="11 12" key="1">
    <citation type="submission" date="2016-05" db="EMBL/GenBank/DDBJ databases">
        <title>Comparative genomics of biotechnologically important yeasts.</title>
        <authorList>
            <consortium name="DOE Joint Genome Institute"/>
            <person name="Riley R."/>
            <person name="Haridas S."/>
            <person name="Wolfe K.H."/>
            <person name="Lopes M.R."/>
            <person name="Hittinger C.T."/>
            <person name="Goker M."/>
            <person name="Salamov A."/>
            <person name="Wisecaver J."/>
            <person name="Long T.M."/>
            <person name="Aerts A.L."/>
            <person name="Barry K."/>
            <person name="Choi C."/>
            <person name="Clum A."/>
            <person name="Coughlan A.Y."/>
            <person name="Deshpande S."/>
            <person name="Douglass A.P."/>
            <person name="Hanson S.J."/>
            <person name="Klenk H.-P."/>
            <person name="LaButti K."/>
            <person name="Lapidus A."/>
            <person name="Lindquist E."/>
            <person name="Lipzen A."/>
            <person name="Meier-kolthoff J.P."/>
            <person name="Ohm R.A."/>
            <person name="Otillar R.P."/>
            <person name="Pangilinan J."/>
            <person name="Peng Y."/>
            <person name="Rokas A."/>
            <person name="Rosa C.A."/>
            <person name="Scheuner C."/>
            <person name="Sibirny A.A."/>
            <person name="Slot J.C."/>
            <person name="Stielow J.B."/>
            <person name="Sun H."/>
            <person name="Kurtzman C.P."/>
            <person name="Blackwell M."/>
            <person name="Grigoriev I.V."/>
            <person name="Jeffries T.W."/>
        </authorList>
    </citation>
    <scope>NUCLEOTIDE SEQUENCE [LARGE SCALE GENOMIC DNA]</scope>
    <source>
        <strain evidence="11 12">NRRL YB-4993</strain>
    </source>
</reference>
<keyword evidence="3" id="KW-0507">mRNA processing</keyword>
<comment type="similarity">
    <text evidence="8">Belongs to the phosphatase 2A regulatory subunit A family.</text>
</comment>
<evidence type="ECO:0000313" key="12">
    <source>
        <dbReference type="Proteomes" id="UP000092555"/>
    </source>
</evidence>
<dbReference type="AlphaFoldDB" id="A0A1A0H5S8"/>
<sequence length="946" mass="105673">MTEDDTSSNSNAIAVHNPSTELVVNGLILSDSVLDKLIPTGYVVAPVPEGYETTAQIPTLYNLPEQKSQAHDFNDALPEYSGIAMRKEDVKHFSALLNVDPESLVDLADRLNFNAQALVFKIKNGQPSTRKKAMRSITTGAASYGPSTLFGIILPVILEPGLDDADRHILTKLVGRLLAPLNDAIRPYTHKIFTAISPSLIDEDITLRLEAREVISNVARTAGFANVVSSLRPDLDHEDEYVRNLTSRVLAVVAITFGLIKVLPFIKAVIRSKKSWQARHTGIRTVHHICILSGGGNGALIVPHLLQLIDVLTPGISDDLLQVRTATANTLAQLAENVHPYGIEAFEKILEPTWNGLKLHRGRGLAAFLRAIGSMIPLMAHNTHYVEYSNYYTRELVHVMTREFSSPDEDMKKSILRILMSMPLTKTLFPNYRRQIVAPFLQSFWNRRVALDSLQLARLVVDATFLLAKKLDVSIFLEKLTPFAKDANENLRRMACDALNKILTGCPESIVELDQTFDSNLVDALLFALQELTQPNPVYLQAFGTMCQVLGRRLLPHVTVILSSVLYRLKSSEPEIRQQSADLITVIADAIKLCSNGDDTTMRKLILFLYELLGEVYPEVLGSIIGALHSCISTMDRESLLTLENPSVNVLLPTLTPILKNRQEKVQEQCIKLVGLIAKGNAESVNAKEWMRVCFDLLDMLKSQKKRIRIAANATFGDIARTIGPQDVLVMLLNNLNVQERQLRVCTAVAIGIVADTCSPFTILPALMNEYRVPDKNVQNGVLKALSFLFEYLDGSTTKDYLFAITPLLEDALTDRDLVHRQTASTVVRHLALNCYGLCHDDCQEVFIHFLNLVLPNIYETSPHVILRIIECLDALRIVLGPGVFLNYIWAGLFQAARKVRSPYWKVYNSAYVQNCDSIVPYYPRFDRLTPADPVSYNVEELDIWM</sequence>
<protein>
    <submittedName>
        <fullName evidence="11">Splicing factor 3B subunit 1</fullName>
    </submittedName>
</protein>
<dbReference type="Proteomes" id="UP000092555">
    <property type="component" value="Unassembled WGS sequence"/>
</dbReference>
<dbReference type="GO" id="GO:0005686">
    <property type="term" value="C:U2 snRNP"/>
    <property type="evidence" value="ECO:0007669"/>
    <property type="project" value="EnsemblFungi"/>
</dbReference>
<evidence type="ECO:0000256" key="1">
    <source>
        <dbReference type="ARBA" id="ARBA00004123"/>
    </source>
</evidence>
<dbReference type="GO" id="GO:0000974">
    <property type="term" value="C:Prp19 complex"/>
    <property type="evidence" value="ECO:0007669"/>
    <property type="project" value="EnsemblFungi"/>
</dbReference>
<proteinExistence type="inferred from homology"/>
<evidence type="ECO:0000256" key="8">
    <source>
        <dbReference type="ARBA" id="ARBA00038332"/>
    </source>
</evidence>
<dbReference type="RefSeq" id="XP_018709842.1">
    <property type="nucleotide sequence ID" value="XM_018858090.1"/>
</dbReference>
<dbReference type="InterPro" id="IPR038737">
    <property type="entry name" value="SF3b_su1-like"/>
</dbReference>
<accession>A0A1A0H5S8</accession>
<keyword evidence="12" id="KW-1185">Reference proteome</keyword>
<dbReference type="PANTHER" id="PTHR12097">
    <property type="entry name" value="SPLICING FACTOR 3B, SUBUNIT 1-RELATED"/>
    <property type="match status" value="1"/>
</dbReference>
<dbReference type="InterPro" id="IPR016024">
    <property type="entry name" value="ARM-type_fold"/>
</dbReference>
<evidence type="ECO:0000256" key="2">
    <source>
        <dbReference type="ARBA" id="ARBA00005754"/>
    </source>
</evidence>
<dbReference type="Gene3D" id="1.20.1440.250">
    <property type="match status" value="1"/>
</dbReference>
<evidence type="ECO:0000256" key="9">
    <source>
        <dbReference type="PROSITE-ProRule" id="PRU00103"/>
    </source>
</evidence>
<dbReference type="Pfam" id="PF22646">
    <property type="entry name" value="PPP2R1A-like_HEAT"/>
    <property type="match status" value="1"/>
</dbReference>
<dbReference type="GO" id="GO:0140727">
    <property type="term" value="P:siRNA-mediated pericentric heterochromatin formation"/>
    <property type="evidence" value="ECO:0007669"/>
    <property type="project" value="EnsemblFungi"/>
</dbReference>
<evidence type="ECO:0000256" key="3">
    <source>
        <dbReference type="ARBA" id="ARBA00022664"/>
    </source>
</evidence>
<dbReference type="InterPro" id="IPR011989">
    <property type="entry name" value="ARM-like"/>
</dbReference>
<evidence type="ECO:0000256" key="5">
    <source>
        <dbReference type="ARBA" id="ARBA00022737"/>
    </source>
</evidence>
<dbReference type="GeneID" id="30031066"/>
<keyword evidence="6" id="KW-0508">mRNA splicing</keyword>
<dbReference type="GO" id="GO:0071014">
    <property type="term" value="C:post-mRNA release spliceosomal complex"/>
    <property type="evidence" value="ECO:0007669"/>
    <property type="project" value="EnsemblFungi"/>
</dbReference>
<dbReference type="OrthoDB" id="438939at2759"/>
<dbReference type="GO" id="GO:0045292">
    <property type="term" value="P:mRNA cis splicing, via spliceosome"/>
    <property type="evidence" value="ECO:0007669"/>
    <property type="project" value="EnsemblFungi"/>
</dbReference>
<name>A0A1A0H5S8_9ASCO</name>
<evidence type="ECO:0000259" key="10">
    <source>
        <dbReference type="Pfam" id="PF22646"/>
    </source>
</evidence>
<evidence type="ECO:0000256" key="4">
    <source>
        <dbReference type="ARBA" id="ARBA00022728"/>
    </source>
</evidence>
<gene>
    <name evidence="11" type="ORF">METBIDRAFT_46853</name>
</gene>
<keyword evidence="4" id="KW-0747">Spliceosome</keyword>
<feature type="domain" description="Phosphatase PP2A regulatory subunit A/Splicing factor 3B subunit 1-like HEAT repeat" evidence="10">
    <location>
        <begin position="723"/>
        <end position="793"/>
    </location>
</feature>
<dbReference type="Gene3D" id="1.25.10.10">
    <property type="entry name" value="Leucine-rich Repeat Variant"/>
    <property type="match status" value="4"/>
</dbReference>
<organism evidence="11 12">
    <name type="scientific">Metschnikowia bicuspidata var. bicuspidata NRRL YB-4993</name>
    <dbReference type="NCBI Taxonomy" id="869754"/>
    <lineage>
        <taxon>Eukaryota</taxon>
        <taxon>Fungi</taxon>
        <taxon>Dikarya</taxon>
        <taxon>Ascomycota</taxon>
        <taxon>Saccharomycotina</taxon>
        <taxon>Pichiomycetes</taxon>
        <taxon>Metschnikowiaceae</taxon>
        <taxon>Metschnikowia</taxon>
    </lineage>
</organism>